<dbReference type="InterPro" id="IPR014748">
    <property type="entry name" value="Enoyl-CoA_hydra_C"/>
</dbReference>
<keyword evidence="5" id="KW-1185">Reference proteome</keyword>
<dbReference type="FunFam" id="3.90.226.10:FF:000009">
    <property type="entry name" value="Carnitinyl-CoA dehydratase"/>
    <property type="match status" value="1"/>
</dbReference>
<dbReference type="Gene3D" id="3.90.226.10">
    <property type="entry name" value="2-enoyl-CoA Hydratase, Chain A, domain 1"/>
    <property type="match status" value="1"/>
</dbReference>
<keyword evidence="4" id="KW-0413">Isomerase</keyword>
<evidence type="ECO:0000256" key="2">
    <source>
        <dbReference type="ARBA" id="ARBA00023239"/>
    </source>
</evidence>
<dbReference type="STRING" id="357804.Ping_0655"/>
<name>A1SSP3_PSYIN</name>
<gene>
    <name evidence="4" type="ordered locus">Ping_0655</name>
</gene>
<dbReference type="FunFam" id="1.10.12.10:FF:000001">
    <property type="entry name" value="Probable enoyl-CoA hydratase, mitochondrial"/>
    <property type="match status" value="1"/>
</dbReference>
<proteinExistence type="inferred from homology"/>
<reference evidence="4 5" key="1">
    <citation type="submission" date="2007-01" db="EMBL/GenBank/DDBJ databases">
        <title>Complete sequence of Psychromonas ingrahamii 37.</title>
        <authorList>
            <consortium name="US DOE Joint Genome Institute"/>
            <person name="Copeland A."/>
            <person name="Lucas S."/>
            <person name="Lapidus A."/>
            <person name="Barry K."/>
            <person name="Detter J.C."/>
            <person name="Glavina del Rio T."/>
            <person name="Hammon N."/>
            <person name="Israni S."/>
            <person name="Dalin E."/>
            <person name="Tice H."/>
            <person name="Pitluck S."/>
            <person name="Thompson L.S."/>
            <person name="Brettin T."/>
            <person name="Bruce D."/>
            <person name="Han C."/>
            <person name="Tapia R."/>
            <person name="Schmutz J."/>
            <person name="Larimer F."/>
            <person name="Land M."/>
            <person name="Hauser L."/>
            <person name="Kyrpides N."/>
            <person name="Ivanova N."/>
            <person name="Staley J."/>
            <person name="Richardson P."/>
        </authorList>
    </citation>
    <scope>NUCLEOTIDE SEQUENCE [LARGE SCALE GENOMIC DNA]</scope>
    <source>
        <strain evidence="4 5">37</strain>
    </source>
</reference>
<dbReference type="Pfam" id="PF00378">
    <property type="entry name" value="ECH_1"/>
    <property type="match status" value="1"/>
</dbReference>
<keyword evidence="2" id="KW-0456">Lyase</keyword>
<dbReference type="AlphaFoldDB" id="A1SSP3"/>
<dbReference type="InterPro" id="IPR001753">
    <property type="entry name" value="Enoyl-CoA_hydra/iso"/>
</dbReference>
<dbReference type="GO" id="GO:0016836">
    <property type="term" value="F:hydro-lyase activity"/>
    <property type="evidence" value="ECO:0007669"/>
    <property type="project" value="UniProtKB-ARBA"/>
</dbReference>
<dbReference type="SUPFAM" id="SSF52096">
    <property type="entry name" value="ClpP/crotonase"/>
    <property type="match status" value="1"/>
</dbReference>
<accession>A1SSP3</accession>
<dbReference type="KEGG" id="pin:Ping_0655"/>
<evidence type="ECO:0000256" key="1">
    <source>
        <dbReference type="ARBA" id="ARBA00005254"/>
    </source>
</evidence>
<dbReference type="RefSeq" id="WP_011769067.1">
    <property type="nucleotide sequence ID" value="NC_008709.1"/>
</dbReference>
<dbReference type="InterPro" id="IPR029045">
    <property type="entry name" value="ClpP/crotonase-like_dom_sf"/>
</dbReference>
<dbReference type="Proteomes" id="UP000000639">
    <property type="component" value="Chromosome"/>
</dbReference>
<dbReference type="GO" id="GO:0006635">
    <property type="term" value="P:fatty acid beta-oxidation"/>
    <property type="evidence" value="ECO:0007669"/>
    <property type="project" value="TreeGrafter"/>
</dbReference>
<dbReference type="InterPro" id="IPR018376">
    <property type="entry name" value="Enoyl-CoA_hyd/isom_CS"/>
</dbReference>
<dbReference type="HOGENOM" id="CLU_009834_7_6_6"/>
<comment type="similarity">
    <text evidence="1 3">Belongs to the enoyl-CoA hydratase/isomerase family.</text>
</comment>
<dbReference type="PROSITE" id="PS00166">
    <property type="entry name" value="ENOYL_COA_HYDRATASE"/>
    <property type="match status" value="1"/>
</dbReference>
<dbReference type="PANTHER" id="PTHR11941:SF54">
    <property type="entry name" value="ENOYL-COA HYDRATASE, MITOCHONDRIAL"/>
    <property type="match status" value="1"/>
</dbReference>
<dbReference type="eggNOG" id="COG1024">
    <property type="taxonomic scope" value="Bacteria"/>
</dbReference>
<evidence type="ECO:0000313" key="4">
    <source>
        <dbReference type="EMBL" id="ABM02508.1"/>
    </source>
</evidence>
<dbReference type="EMBL" id="CP000510">
    <property type="protein sequence ID" value="ABM02508.1"/>
    <property type="molecule type" value="Genomic_DNA"/>
</dbReference>
<sequence>MTLNNESNFLQCSEKKGVLLIQFTHYEKRNALSNDCLNELAGVLDKAEQQNHIAAVVLTGGQRCFAAGADLNELATQGAIDTWLNPRPELWARLNKFSKPLLAAVNGYALGAGLELVLLCDIAISGQKALFGLPEITLGLIPGAGGTQRLARTVGKSLTNQMVLTGLPITAERALQAGLISEVVIPELTLERTIIIAETIAKRAPLAIKAAKQSLQQVPNSSLDQGLKFERQLFVTLAASNDRKEGIDAFFNKRQPTYKGS</sequence>
<dbReference type="CDD" id="cd06558">
    <property type="entry name" value="crotonase-like"/>
    <property type="match status" value="1"/>
</dbReference>
<protein>
    <submittedName>
        <fullName evidence="4">Enoyl-CoA hydratase/isomerase</fullName>
    </submittedName>
</protein>
<organism evidence="4 5">
    <name type="scientific">Psychromonas ingrahamii (strain DSM 17664 / CCUG 51855 / 37)</name>
    <dbReference type="NCBI Taxonomy" id="357804"/>
    <lineage>
        <taxon>Bacteria</taxon>
        <taxon>Pseudomonadati</taxon>
        <taxon>Pseudomonadota</taxon>
        <taxon>Gammaproteobacteria</taxon>
        <taxon>Alteromonadales</taxon>
        <taxon>Psychromonadaceae</taxon>
        <taxon>Psychromonas</taxon>
    </lineage>
</organism>
<evidence type="ECO:0000256" key="3">
    <source>
        <dbReference type="RuleBase" id="RU003707"/>
    </source>
</evidence>
<dbReference type="GO" id="GO:0016853">
    <property type="term" value="F:isomerase activity"/>
    <property type="evidence" value="ECO:0007669"/>
    <property type="project" value="UniProtKB-KW"/>
</dbReference>
<evidence type="ECO:0000313" key="5">
    <source>
        <dbReference type="Proteomes" id="UP000000639"/>
    </source>
</evidence>
<dbReference type="PANTHER" id="PTHR11941">
    <property type="entry name" value="ENOYL-COA HYDRATASE-RELATED"/>
    <property type="match status" value="1"/>
</dbReference>
<dbReference type="Gene3D" id="1.10.12.10">
    <property type="entry name" value="Lyase 2-enoyl-coa Hydratase, Chain A, domain 2"/>
    <property type="match status" value="1"/>
</dbReference>